<dbReference type="InterPro" id="IPR013154">
    <property type="entry name" value="ADH-like_N"/>
</dbReference>
<dbReference type="AlphaFoldDB" id="A0A5N5DMC7"/>
<sequence length="348" mass="35933">MQAWQTAAGGVTTTLEASLRLNASVAAPSASSLARDEVLIEVISAALNPADYKVAEMGLASKLVFRSGPYQPGMDYCGRVVAAHASVAAAHPDIAQPGTLVFGAIPNAPTPPKHGTLSQFTIATADRCVPVPVGISPDDAACVGIAGLSALGSLEQGGVVPGSKVLVNGGSGGVGTFTIQIAKALGAAHVTATCSAANADLCRSLGADEVLDYRTVDVIEELKAGGRAFDVAVDNVGDPALKLYENSAFFLKDDGCYVQVGASMSVAGIRSLVGRALTPRWLGGGERKFKFFQGQMRPEGLGKVGTWMAEGKVKPIIDQAFEFNDVPQAFQRLRTGRAKGKVIVHVGK</sequence>
<reference evidence="2 3" key="1">
    <citation type="journal article" date="2019" name="Sci. Rep.">
        <title>A multi-omics analysis of the grapevine pathogen Lasiodiplodia theobromae reveals that temperature affects the expression of virulence- and pathogenicity-related genes.</title>
        <authorList>
            <person name="Felix C."/>
            <person name="Meneses R."/>
            <person name="Goncalves M.F.M."/>
            <person name="Tilleman L."/>
            <person name="Duarte A.S."/>
            <person name="Jorrin-Novo J.V."/>
            <person name="Van de Peer Y."/>
            <person name="Deforce D."/>
            <person name="Van Nieuwerburgh F."/>
            <person name="Esteves A.C."/>
            <person name="Alves A."/>
        </authorList>
    </citation>
    <scope>NUCLEOTIDE SEQUENCE [LARGE SCALE GENOMIC DNA]</scope>
    <source>
        <strain evidence="2 3">LA-SOL3</strain>
    </source>
</reference>
<dbReference type="InterPro" id="IPR020843">
    <property type="entry name" value="ER"/>
</dbReference>
<accession>A0A5N5DMC7</accession>
<keyword evidence="3" id="KW-1185">Reference proteome</keyword>
<dbReference type="GO" id="GO:0005739">
    <property type="term" value="C:mitochondrion"/>
    <property type="evidence" value="ECO:0007669"/>
    <property type="project" value="TreeGrafter"/>
</dbReference>
<dbReference type="Pfam" id="PF08240">
    <property type="entry name" value="ADH_N"/>
    <property type="match status" value="1"/>
</dbReference>
<evidence type="ECO:0000259" key="1">
    <source>
        <dbReference type="SMART" id="SM00829"/>
    </source>
</evidence>
<name>A0A5N5DMC7_9PEZI</name>
<proteinExistence type="predicted"/>
<dbReference type="InterPro" id="IPR036291">
    <property type="entry name" value="NAD(P)-bd_dom_sf"/>
</dbReference>
<gene>
    <name evidence="2" type="ORF">DBV05_g2902</name>
</gene>
<dbReference type="Pfam" id="PF13602">
    <property type="entry name" value="ADH_zinc_N_2"/>
    <property type="match status" value="1"/>
</dbReference>
<feature type="domain" description="Enoyl reductase (ER)" evidence="1">
    <location>
        <begin position="14"/>
        <end position="344"/>
    </location>
</feature>
<dbReference type="PANTHER" id="PTHR11695:SF294">
    <property type="entry name" value="RETICULON-4-INTERACTING PROTEIN 1, MITOCHONDRIAL"/>
    <property type="match status" value="1"/>
</dbReference>
<evidence type="ECO:0000313" key="2">
    <source>
        <dbReference type="EMBL" id="KAB2578471.1"/>
    </source>
</evidence>
<dbReference type="SMART" id="SM00829">
    <property type="entry name" value="PKS_ER"/>
    <property type="match status" value="1"/>
</dbReference>
<protein>
    <submittedName>
        <fullName evidence="2">Zinc-type alcohol dehydrogenase-like protein</fullName>
    </submittedName>
</protein>
<organism evidence="2 3">
    <name type="scientific">Lasiodiplodia theobromae</name>
    <dbReference type="NCBI Taxonomy" id="45133"/>
    <lineage>
        <taxon>Eukaryota</taxon>
        <taxon>Fungi</taxon>
        <taxon>Dikarya</taxon>
        <taxon>Ascomycota</taxon>
        <taxon>Pezizomycotina</taxon>
        <taxon>Dothideomycetes</taxon>
        <taxon>Dothideomycetes incertae sedis</taxon>
        <taxon>Botryosphaeriales</taxon>
        <taxon>Botryosphaeriaceae</taxon>
        <taxon>Lasiodiplodia</taxon>
    </lineage>
</organism>
<dbReference type="GO" id="GO:0016491">
    <property type="term" value="F:oxidoreductase activity"/>
    <property type="evidence" value="ECO:0007669"/>
    <property type="project" value="InterPro"/>
</dbReference>
<dbReference type="SUPFAM" id="SSF50129">
    <property type="entry name" value="GroES-like"/>
    <property type="match status" value="1"/>
</dbReference>
<dbReference type="Proteomes" id="UP000325902">
    <property type="component" value="Unassembled WGS sequence"/>
</dbReference>
<dbReference type="EMBL" id="VCHE01000011">
    <property type="protein sequence ID" value="KAB2578471.1"/>
    <property type="molecule type" value="Genomic_DNA"/>
</dbReference>
<dbReference type="CDD" id="cd08267">
    <property type="entry name" value="MDR1"/>
    <property type="match status" value="1"/>
</dbReference>
<dbReference type="Gene3D" id="3.90.180.10">
    <property type="entry name" value="Medium-chain alcohol dehydrogenases, catalytic domain"/>
    <property type="match status" value="1"/>
</dbReference>
<evidence type="ECO:0000313" key="3">
    <source>
        <dbReference type="Proteomes" id="UP000325902"/>
    </source>
</evidence>
<dbReference type="SUPFAM" id="SSF51735">
    <property type="entry name" value="NAD(P)-binding Rossmann-fold domains"/>
    <property type="match status" value="1"/>
</dbReference>
<dbReference type="OrthoDB" id="201656at2759"/>
<comment type="caution">
    <text evidence="2">The sequence shown here is derived from an EMBL/GenBank/DDBJ whole genome shotgun (WGS) entry which is preliminary data.</text>
</comment>
<dbReference type="PANTHER" id="PTHR11695">
    <property type="entry name" value="ALCOHOL DEHYDROGENASE RELATED"/>
    <property type="match status" value="1"/>
</dbReference>
<dbReference type="Gene3D" id="3.40.50.720">
    <property type="entry name" value="NAD(P)-binding Rossmann-like Domain"/>
    <property type="match status" value="1"/>
</dbReference>
<dbReference type="InterPro" id="IPR011032">
    <property type="entry name" value="GroES-like_sf"/>
</dbReference>
<dbReference type="InterPro" id="IPR050700">
    <property type="entry name" value="YIM1/Zinc_Alcohol_DH_Fams"/>
</dbReference>